<dbReference type="KEGG" id="bdh:GV66_19430"/>
<proteinExistence type="predicted"/>
<evidence type="ECO:0000313" key="1">
    <source>
        <dbReference type="EMBL" id="GKH83173.1"/>
    </source>
</evidence>
<gene>
    <name evidence="1" type="ORF">CE91St7_40570</name>
</gene>
<comment type="caution">
    <text evidence="1">The sequence shown here is derived from an EMBL/GenBank/DDBJ whole genome shotgun (WGS) entry which is preliminary data.</text>
</comment>
<organism evidence="1 2">
    <name type="scientific">Phocaeicola dorei</name>
    <dbReference type="NCBI Taxonomy" id="357276"/>
    <lineage>
        <taxon>Bacteria</taxon>
        <taxon>Pseudomonadati</taxon>
        <taxon>Bacteroidota</taxon>
        <taxon>Bacteroidia</taxon>
        <taxon>Bacteroidales</taxon>
        <taxon>Bacteroidaceae</taxon>
        <taxon>Phocaeicola</taxon>
    </lineage>
</organism>
<name>A0AA37NXK9_9BACT</name>
<evidence type="ECO:0000313" key="2">
    <source>
        <dbReference type="Proteomes" id="UP001055104"/>
    </source>
</evidence>
<sequence>MVLLPDELDIIVDGLLADVRKVRIMFPQVVANTTAGNGGETDKKGCDGLLVGMELVMPFFLLKDFLGA</sequence>
<dbReference type="AlphaFoldDB" id="A0AA37NXK9"/>
<dbReference type="Proteomes" id="UP001055104">
    <property type="component" value="Unassembled WGS sequence"/>
</dbReference>
<protein>
    <submittedName>
        <fullName evidence="1">Uncharacterized protein</fullName>
    </submittedName>
</protein>
<dbReference type="KEGG" id="bdo:EL88_11765"/>
<dbReference type="EMBL" id="BQOB01000001">
    <property type="protein sequence ID" value="GKH83173.1"/>
    <property type="molecule type" value="Genomic_DNA"/>
</dbReference>
<accession>A0AA37NXK9</accession>
<reference evidence="1" key="1">
    <citation type="submission" date="2022-01" db="EMBL/GenBank/DDBJ databases">
        <title>Novel bile acid biosynthetic pathways are enriched in the microbiome of centenarians.</title>
        <authorList>
            <person name="Sato Y."/>
            <person name="Atarashi K."/>
            <person name="Plichta R.D."/>
            <person name="Arai Y."/>
            <person name="Sasajima S."/>
            <person name="Kearney M.S."/>
            <person name="Suda W."/>
            <person name="Takeshita K."/>
            <person name="Sasaki T."/>
            <person name="Okamoto S."/>
            <person name="Skelly N.A."/>
            <person name="Okamura Y."/>
            <person name="Vlamakis H."/>
            <person name="Li Y."/>
            <person name="Tanoue T."/>
            <person name="Takei H."/>
            <person name="Nittono H."/>
            <person name="Narushima S."/>
            <person name="Irie J."/>
            <person name="Itoh H."/>
            <person name="Moriya K."/>
            <person name="Sugiura Y."/>
            <person name="Suematsu M."/>
            <person name="Moritoki N."/>
            <person name="Shibata S."/>
            <person name="Littman R.D."/>
            <person name="Fischbach A.M."/>
            <person name="Uwamino Y."/>
            <person name="Inoue T."/>
            <person name="Honda A."/>
            <person name="Hattori M."/>
            <person name="Murai T."/>
            <person name="Xavier J.R."/>
            <person name="Hirose N."/>
            <person name="Honda K."/>
        </authorList>
    </citation>
    <scope>NUCLEOTIDE SEQUENCE</scope>
    <source>
        <strain evidence="1">CE91-St7</strain>
    </source>
</reference>